<dbReference type="AlphaFoldDB" id="A0AA41S3V5"/>
<gene>
    <name evidence="2" type="ORF">MKW94_010603</name>
</gene>
<proteinExistence type="predicted"/>
<dbReference type="EMBL" id="JAJJMA010079318">
    <property type="protein sequence ID" value="MCL7028420.1"/>
    <property type="molecule type" value="Genomic_DNA"/>
</dbReference>
<comment type="caution">
    <text evidence="2">The sequence shown here is derived from an EMBL/GenBank/DDBJ whole genome shotgun (WGS) entry which is preliminary data.</text>
</comment>
<accession>A0AA41S3V5</accession>
<dbReference type="PANTHER" id="PTHR23272">
    <property type="entry name" value="BED FINGER-RELATED"/>
    <property type="match status" value="1"/>
</dbReference>
<evidence type="ECO:0000313" key="2">
    <source>
        <dbReference type="EMBL" id="MCL7028420.1"/>
    </source>
</evidence>
<name>A0AA41S3V5_PAPNU</name>
<dbReference type="Proteomes" id="UP001177140">
    <property type="component" value="Unassembled WGS sequence"/>
</dbReference>
<evidence type="ECO:0000259" key="1">
    <source>
        <dbReference type="Pfam" id="PF05699"/>
    </source>
</evidence>
<organism evidence="2 3">
    <name type="scientific">Papaver nudicaule</name>
    <name type="common">Iceland poppy</name>
    <dbReference type="NCBI Taxonomy" id="74823"/>
    <lineage>
        <taxon>Eukaryota</taxon>
        <taxon>Viridiplantae</taxon>
        <taxon>Streptophyta</taxon>
        <taxon>Embryophyta</taxon>
        <taxon>Tracheophyta</taxon>
        <taxon>Spermatophyta</taxon>
        <taxon>Magnoliopsida</taxon>
        <taxon>Ranunculales</taxon>
        <taxon>Papaveraceae</taxon>
        <taxon>Papaveroideae</taxon>
        <taxon>Papaver</taxon>
    </lineage>
</organism>
<protein>
    <recommendedName>
        <fullName evidence="1">HAT C-terminal dimerisation domain-containing protein</fullName>
    </recommendedName>
</protein>
<reference evidence="2" key="1">
    <citation type="submission" date="2022-03" db="EMBL/GenBank/DDBJ databases">
        <title>A functionally conserved STORR gene fusion in Papaver species that diverged 16.8 million years ago.</title>
        <authorList>
            <person name="Catania T."/>
        </authorList>
    </citation>
    <scope>NUCLEOTIDE SEQUENCE</scope>
    <source>
        <strain evidence="2">S-191538</strain>
    </source>
</reference>
<dbReference type="PANTHER" id="PTHR23272:SF184">
    <property type="entry name" value="OS03G0311250 PROTEIN"/>
    <property type="match status" value="1"/>
</dbReference>
<dbReference type="Pfam" id="PF05699">
    <property type="entry name" value="Dimer_Tnp_hAT"/>
    <property type="match status" value="1"/>
</dbReference>
<dbReference type="InterPro" id="IPR008906">
    <property type="entry name" value="HATC_C_dom"/>
</dbReference>
<sequence>MGKLSTLFTHYERIYGSNVQRTNTVTPRPQKKTRDLSWSLLTNASGGSSSPSIAGTGTRALNDLEKYLQASIVANVDDFDIMSWWRLNGVNFPIVQIMARDLLTPPASTVASEFTFSACGRVLDEKRSRLKPDILEALICIKDWDDSIYREQAYHDDLAAEFEHLGIIDD</sequence>
<evidence type="ECO:0000313" key="3">
    <source>
        <dbReference type="Proteomes" id="UP001177140"/>
    </source>
</evidence>
<dbReference type="GO" id="GO:0046983">
    <property type="term" value="F:protein dimerization activity"/>
    <property type="evidence" value="ECO:0007669"/>
    <property type="project" value="InterPro"/>
</dbReference>
<dbReference type="InterPro" id="IPR012337">
    <property type="entry name" value="RNaseH-like_sf"/>
</dbReference>
<feature type="domain" description="HAT C-terminal dimerisation" evidence="1">
    <location>
        <begin position="63"/>
        <end position="144"/>
    </location>
</feature>
<keyword evidence="3" id="KW-1185">Reference proteome</keyword>
<dbReference type="SUPFAM" id="SSF53098">
    <property type="entry name" value="Ribonuclease H-like"/>
    <property type="match status" value="1"/>
</dbReference>